<dbReference type="Proteomes" id="UP000036987">
    <property type="component" value="Unassembled WGS sequence"/>
</dbReference>
<dbReference type="EMBL" id="LFYR01000379">
    <property type="protein sequence ID" value="KMZ74258.1"/>
    <property type="molecule type" value="Genomic_DNA"/>
</dbReference>
<evidence type="ECO:0000313" key="2">
    <source>
        <dbReference type="EMBL" id="KMZ74258.1"/>
    </source>
</evidence>
<dbReference type="AlphaFoldDB" id="A0A0K9PYX3"/>
<feature type="transmembrane region" description="Helical" evidence="1">
    <location>
        <begin position="6"/>
        <end position="28"/>
    </location>
</feature>
<gene>
    <name evidence="2" type="ORF">ZOSMA_132G00280</name>
</gene>
<protein>
    <submittedName>
        <fullName evidence="2">Uncharacterized protein</fullName>
    </submittedName>
</protein>
<evidence type="ECO:0000256" key="1">
    <source>
        <dbReference type="SAM" id="Phobius"/>
    </source>
</evidence>
<organism evidence="2 3">
    <name type="scientific">Zostera marina</name>
    <name type="common">Eelgrass</name>
    <dbReference type="NCBI Taxonomy" id="29655"/>
    <lineage>
        <taxon>Eukaryota</taxon>
        <taxon>Viridiplantae</taxon>
        <taxon>Streptophyta</taxon>
        <taxon>Embryophyta</taxon>
        <taxon>Tracheophyta</taxon>
        <taxon>Spermatophyta</taxon>
        <taxon>Magnoliopsida</taxon>
        <taxon>Liliopsida</taxon>
        <taxon>Zosteraceae</taxon>
        <taxon>Zostera</taxon>
    </lineage>
</organism>
<keyword evidence="3" id="KW-1185">Reference proteome</keyword>
<proteinExistence type="predicted"/>
<evidence type="ECO:0000313" key="3">
    <source>
        <dbReference type="Proteomes" id="UP000036987"/>
    </source>
</evidence>
<name>A0A0K9PYX3_ZOSMR</name>
<keyword evidence="1" id="KW-0472">Membrane</keyword>
<keyword evidence="1" id="KW-1133">Transmembrane helix</keyword>
<accession>A0A0K9PYX3</accession>
<comment type="caution">
    <text evidence="2">The sequence shown here is derived from an EMBL/GenBank/DDBJ whole genome shotgun (WGS) entry which is preliminary data.</text>
</comment>
<sequence>MHNSVSFGQFFFVVVVFTFLLRTLLLWARWKLLKQGTT</sequence>
<reference evidence="3" key="1">
    <citation type="journal article" date="2016" name="Nature">
        <title>The genome of the seagrass Zostera marina reveals angiosperm adaptation to the sea.</title>
        <authorList>
            <person name="Olsen J.L."/>
            <person name="Rouze P."/>
            <person name="Verhelst B."/>
            <person name="Lin Y.-C."/>
            <person name="Bayer T."/>
            <person name="Collen J."/>
            <person name="Dattolo E."/>
            <person name="De Paoli E."/>
            <person name="Dittami S."/>
            <person name="Maumus F."/>
            <person name="Michel G."/>
            <person name="Kersting A."/>
            <person name="Lauritano C."/>
            <person name="Lohaus R."/>
            <person name="Toepel M."/>
            <person name="Tonon T."/>
            <person name="Vanneste K."/>
            <person name="Amirebrahimi M."/>
            <person name="Brakel J."/>
            <person name="Bostroem C."/>
            <person name="Chovatia M."/>
            <person name="Grimwood J."/>
            <person name="Jenkins J.W."/>
            <person name="Jueterbock A."/>
            <person name="Mraz A."/>
            <person name="Stam W.T."/>
            <person name="Tice H."/>
            <person name="Bornberg-Bauer E."/>
            <person name="Green P.J."/>
            <person name="Pearson G.A."/>
            <person name="Procaccini G."/>
            <person name="Duarte C.M."/>
            <person name="Schmutz J."/>
            <person name="Reusch T.B.H."/>
            <person name="Van de Peer Y."/>
        </authorList>
    </citation>
    <scope>NUCLEOTIDE SEQUENCE [LARGE SCALE GENOMIC DNA]</scope>
    <source>
        <strain evidence="3">cv. Finnish</strain>
    </source>
</reference>
<keyword evidence="1" id="KW-0812">Transmembrane</keyword>